<keyword evidence="4 7" id="KW-0255">Endonuclease</keyword>
<keyword evidence="2 7" id="KW-0540">Nuclease</keyword>
<dbReference type="GO" id="GO:0004222">
    <property type="term" value="F:metalloendopeptidase activity"/>
    <property type="evidence" value="ECO:0007669"/>
    <property type="project" value="InterPro"/>
</dbReference>
<feature type="binding site" evidence="7">
    <location>
        <position position="124"/>
    </location>
    <ligand>
        <name>Zn(2+)</name>
        <dbReference type="ChEBI" id="CHEBI:29105"/>
        <note>catalytic</note>
    </ligand>
</feature>
<comment type="caution">
    <text evidence="8">The sequence shown here is derived from an EMBL/GenBank/DDBJ whole genome shotgun (WGS) entry which is preliminary data.</text>
</comment>
<evidence type="ECO:0000313" key="9">
    <source>
        <dbReference type="Proteomes" id="UP000322699"/>
    </source>
</evidence>
<evidence type="ECO:0000256" key="4">
    <source>
        <dbReference type="ARBA" id="ARBA00022759"/>
    </source>
</evidence>
<proteinExistence type="inferred from homology"/>
<dbReference type="RefSeq" id="WP_068258577.1">
    <property type="nucleotide sequence ID" value="NZ_LWSK01000006.1"/>
</dbReference>
<dbReference type="Gene3D" id="3.40.390.30">
    <property type="entry name" value="Metalloproteases ('zincins'), catalytic domain"/>
    <property type="match status" value="1"/>
</dbReference>
<dbReference type="PANTHER" id="PTHR46986:SF1">
    <property type="entry name" value="ENDORIBONUCLEASE YBEY, CHLOROPLASTIC"/>
    <property type="match status" value="1"/>
</dbReference>
<comment type="subcellular location">
    <subcellularLocation>
        <location evidence="7">Cytoplasm</location>
    </subcellularLocation>
</comment>
<dbReference type="InterPro" id="IPR002036">
    <property type="entry name" value="YbeY"/>
</dbReference>
<keyword evidence="9" id="KW-1185">Reference proteome</keyword>
<keyword evidence="7" id="KW-0690">Ribosome biogenesis</keyword>
<evidence type="ECO:0000256" key="3">
    <source>
        <dbReference type="ARBA" id="ARBA00022723"/>
    </source>
</evidence>
<organism evidence="8 9">
    <name type="scientific">Rubripirellula obstinata</name>
    <dbReference type="NCBI Taxonomy" id="406547"/>
    <lineage>
        <taxon>Bacteria</taxon>
        <taxon>Pseudomonadati</taxon>
        <taxon>Planctomycetota</taxon>
        <taxon>Planctomycetia</taxon>
        <taxon>Pirellulales</taxon>
        <taxon>Pirellulaceae</taxon>
        <taxon>Rubripirellula</taxon>
    </lineage>
</organism>
<dbReference type="AlphaFoldDB" id="A0A5B1CQA2"/>
<dbReference type="GO" id="GO:0006364">
    <property type="term" value="P:rRNA processing"/>
    <property type="evidence" value="ECO:0007669"/>
    <property type="project" value="UniProtKB-UniRule"/>
</dbReference>
<comment type="cofactor">
    <cofactor evidence="7">
        <name>Zn(2+)</name>
        <dbReference type="ChEBI" id="CHEBI:29105"/>
    </cofactor>
    <text evidence="7">Binds 1 zinc ion.</text>
</comment>
<comment type="similarity">
    <text evidence="1 7">Belongs to the endoribonuclease YbeY family.</text>
</comment>
<dbReference type="Proteomes" id="UP000322699">
    <property type="component" value="Unassembled WGS sequence"/>
</dbReference>
<evidence type="ECO:0000256" key="1">
    <source>
        <dbReference type="ARBA" id="ARBA00010875"/>
    </source>
</evidence>
<comment type="function">
    <text evidence="7">Single strand-specific metallo-endoribonuclease involved in late-stage 70S ribosome quality control and in maturation of the 3' terminus of the 16S rRNA.</text>
</comment>
<keyword evidence="6 7" id="KW-0862">Zinc</keyword>
<dbReference type="NCBIfam" id="TIGR00043">
    <property type="entry name" value="rRNA maturation RNase YbeY"/>
    <property type="match status" value="1"/>
</dbReference>
<evidence type="ECO:0000256" key="7">
    <source>
        <dbReference type="HAMAP-Rule" id="MF_00009"/>
    </source>
</evidence>
<evidence type="ECO:0000313" key="8">
    <source>
        <dbReference type="EMBL" id="KAA1262155.1"/>
    </source>
</evidence>
<protein>
    <recommendedName>
        <fullName evidence="7">Endoribonuclease YbeY</fullName>
        <ecNumber evidence="7">3.1.-.-</ecNumber>
    </recommendedName>
</protein>
<keyword evidence="7" id="KW-0698">rRNA processing</keyword>
<feature type="binding site" evidence="7">
    <location>
        <position position="120"/>
    </location>
    <ligand>
        <name>Zn(2+)</name>
        <dbReference type="ChEBI" id="CHEBI:29105"/>
        <note>catalytic</note>
    </ligand>
</feature>
<evidence type="ECO:0000256" key="5">
    <source>
        <dbReference type="ARBA" id="ARBA00022801"/>
    </source>
</evidence>
<dbReference type="PANTHER" id="PTHR46986">
    <property type="entry name" value="ENDORIBONUCLEASE YBEY, CHLOROPLASTIC"/>
    <property type="match status" value="1"/>
</dbReference>
<feature type="binding site" evidence="7">
    <location>
        <position position="130"/>
    </location>
    <ligand>
        <name>Zn(2+)</name>
        <dbReference type="ChEBI" id="CHEBI:29105"/>
        <note>catalytic</note>
    </ligand>
</feature>
<dbReference type="GO" id="GO:0005737">
    <property type="term" value="C:cytoplasm"/>
    <property type="evidence" value="ECO:0007669"/>
    <property type="project" value="UniProtKB-SubCell"/>
</dbReference>
<name>A0A5B1CQA2_9BACT</name>
<gene>
    <name evidence="7 8" type="primary">ybeY</name>
    <name evidence="8" type="ORF">LF1_47170</name>
</gene>
<keyword evidence="7" id="KW-0963">Cytoplasm</keyword>
<reference evidence="8 9" key="1">
    <citation type="submission" date="2019-08" db="EMBL/GenBank/DDBJ databases">
        <title>Deep-cultivation of Planctomycetes and their phenomic and genomic characterization uncovers novel biology.</title>
        <authorList>
            <person name="Wiegand S."/>
            <person name="Jogler M."/>
            <person name="Boedeker C."/>
            <person name="Pinto D."/>
            <person name="Vollmers J."/>
            <person name="Rivas-Marin E."/>
            <person name="Kohn T."/>
            <person name="Peeters S.H."/>
            <person name="Heuer A."/>
            <person name="Rast P."/>
            <person name="Oberbeckmann S."/>
            <person name="Bunk B."/>
            <person name="Jeske O."/>
            <person name="Meyerdierks A."/>
            <person name="Storesund J.E."/>
            <person name="Kallscheuer N."/>
            <person name="Luecker S."/>
            <person name="Lage O.M."/>
            <person name="Pohl T."/>
            <person name="Merkel B.J."/>
            <person name="Hornburger P."/>
            <person name="Mueller R.-W."/>
            <person name="Bruemmer F."/>
            <person name="Labrenz M."/>
            <person name="Spormann A.M."/>
            <person name="Op Den Camp H."/>
            <person name="Overmann J."/>
            <person name="Amann R."/>
            <person name="Jetten M.S.M."/>
            <person name="Mascher T."/>
            <person name="Medema M.H."/>
            <person name="Devos D.P."/>
            <person name="Kaster A.-K."/>
            <person name="Ovreas L."/>
            <person name="Rohde M."/>
            <person name="Galperin M.Y."/>
            <person name="Jogler C."/>
        </authorList>
    </citation>
    <scope>NUCLEOTIDE SEQUENCE [LARGE SCALE GENOMIC DNA]</scope>
    <source>
        <strain evidence="8 9">LF1</strain>
    </source>
</reference>
<dbReference type="SUPFAM" id="SSF55486">
    <property type="entry name" value="Metalloproteases ('zincins'), catalytic domain"/>
    <property type="match status" value="1"/>
</dbReference>
<dbReference type="GO" id="GO:0008270">
    <property type="term" value="F:zinc ion binding"/>
    <property type="evidence" value="ECO:0007669"/>
    <property type="project" value="UniProtKB-UniRule"/>
</dbReference>
<dbReference type="HAMAP" id="MF_00009">
    <property type="entry name" value="Endoribonucl_YbeY"/>
    <property type="match status" value="1"/>
</dbReference>
<accession>A0A5B1CQA2</accession>
<sequence>MNEPPPEPDAPNLDVEITIDAQVHAPIHSSLITQAARAAAIQQGFHRGELGVRITDDETIKQINAKHLGHDYATDVISFGYSAEGSTIQGELVASVDTARARSSELGWSIDYELALYVVHGVLHITGLDDHNDKDRAEMRRCETEVMTSLGINDIVRFGVDTNEGDSE</sequence>
<dbReference type="EMBL" id="VRLW01000001">
    <property type="protein sequence ID" value="KAA1262155.1"/>
    <property type="molecule type" value="Genomic_DNA"/>
</dbReference>
<evidence type="ECO:0000256" key="6">
    <source>
        <dbReference type="ARBA" id="ARBA00022833"/>
    </source>
</evidence>
<evidence type="ECO:0000256" key="2">
    <source>
        <dbReference type="ARBA" id="ARBA00022722"/>
    </source>
</evidence>
<dbReference type="Pfam" id="PF02130">
    <property type="entry name" value="YbeY"/>
    <property type="match status" value="1"/>
</dbReference>
<dbReference type="GO" id="GO:0004521">
    <property type="term" value="F:RNA endonuclease activity"/>
    <property type="evidence" value="ECO:0007669"/>
    <property type="project" value="UniProtKB-UniRule"/>
</dbReference>
<dbReference type="EC" id="3.1.-.-" evidence="7"/>
<keyword evidence="5 7" id="KW-0378">Hydrolase</keyword>
<dbReference type="OrthoDB" id="9807740at2"/>
<dbReference type="InterPro" id="IPR023091">
    <property type="entry name" value="MetalPrtase_cat_dom_sf_prd"/>
</dbReference>
<keyword evidence="3 7" id="KW-0479">Metal-binding</keyword>